<dbReference type="Proteomes" id="UP001586593">
    <property type="component" value="Unassembled WGS sequence"/>
</dbReference>
<keyword evidence="1" id="KW-0812">Transmembrane</keyword>
<feature type="region of interest" description="Disordered" evidence="4">
    <location>
        <begin position="25"/>
        <end position="129"/>
    </location>
</feature>
<dbReference type="PANTHER" id="PTHR28263">
    <property type="entry name" value="GOLGI TO ER TRAFFIC PROTEIN 2"/>
    <property type="match status" value="1"/>
</dbReference>
<dbReference type="Pfam" id="PF08690">
    <property type="entry name" value="GET2"/>
    <property type="match status" value="1"/>
</dbReference>
<sequence>MADSVTASPNADECAAAATSARAAEQARLRKERREAKIKAGAAARLNRITGLGGGIQREPPPAPTETASSQPPSGETPKPPPSQPSLHEDPEEVDISQHYYAPRSSDRIHQGEPQRSPMRTNPLGDPANMSETQLRQMMLGFDADNNLASGGGGPAGGQEDPMVKLLRQMMAAGPGAGGDADPFGGASPFQQPLSAAAQPDKYASLWRLLHTAVALGLGLYISLWTSFAGTRAERDGLDESRKRDAETLPDPRTFFWVFATAETILLTTRFFLDRARGVTAAGTGGIWGALASILPQPLKGRVEVALRYGQMFSTIRSDVLVCVFVLGVCAWLRGA</sequence>
<protein>
    <submittedName>
        <fullName evidence="5">Uncharacterized protein</fullName>
    </submittedName>
</protein>
<dbReference type="InterPro" id="IPR028143">
    <property type="entry name" value="Get2/sif1"/>
</dbReference>
<evidence type="ECO:0000256" key="4">
    <source>
        <dbReference type="SAM" id="MobiDB-lite"/>
    </source>
</evidence>
<feature type="compositionally biased region" description="Basic and acidic residues" evidence="4">
    <location>
        <begin position="25"/>
        <end position="38"/>
    </location>
</feature>
<keyword evidence="6" id="KW-1185">Reference proteome</keyword>
<proteinExistence type="predicted"/>
<keyword evidence="3" id="KW-0472">Membrane</keyword>
<organism evidence="5 6">
    <name type="scientific">Phialemonium thermophilum</name>
    <dbReference type="NCBI Taxonomy" id="223376"/>
    <lineage>
        <taxon>Eukaryota</taxon>
        <taxon>Fungi</taxon>
        <taxon>Dikarya</taxon>
        <taxon>Ascomycota</taxon>
        <taxon>Pezizomycotina</taxon>
        <taxon>Sordariomycetes</taxon>
        <taxon>Sordariomycetidae</taxon>
        <taxon>Cephalothecales</taxon>
        <taxon>Cephalothecaceae</taxon>
        <taxon>Phialemonium</taxon>
    </lineage>
</organism>
<evidence type="ECO:0000256" key="3">
    <source>
        <dbReference type="ARBA" id="ARBA00023136"/>
    </source>
</evidence>
<evidence type="ECO:0000313" key="6">
    <source>
        <dbReference type="Proteomes" id="UP001586593"/>
    </source>
</evidence>
<reference evidence="5 6" key="1">
    <citation type="journal article" date="2024" name="Commun. Biol.">
        <title>Comparative genomic analysis of thermophilic fungi reveals convergent evolutionary adaptations and gene losses.</title>
        <authorList>
            <person name="Steindorff A.S."/>
            <person name="Aguilar-Pontes M.V."/>
            <person name="Robinson A.J."/>
            <person name="Andreopoulos B."/>
            <person name="LaButti K."/>
            <person name="Kuo A."/>
            <person name="Mondo S."/>
            <person name="Riley R."/>
            <person name="Otillar R."/>
            <person name="Haridas S."/>
            <person name="Lipzen A."/>
            <person name="Grimwood J."/>
            <person name="Schmutz J."/>
            <person name="Clum A."/>
            <person name="Reid I.D."/>
            <person name="Moisan M.C."/>
            <person name="Butler G."/>
            <person name="Nguyen T.T.M."/>
            <person name="Dewar K."/>
            <person name="Conant G."/>
            <person name="Drula E."/>
            <person name="Henrissat B."/>
            <person name="Hansel C."/>
            <person name="Singer S."/>
            <person name="Hutchinson M.I."/>
            <person name="de Vries R.P."/>
            <person name="Natvig D.O."/>
            <person name="Powell A.J."/>
            <person name="Tsang A."/>
            <person name="Grigoriev I.V."/>
        </authorList>
    </citation>
    <scope>NUCLEOTIDE SEQUENCE [LARGE SCALE GENOMIC DNA]</scope>
    <source>
        <strain evidence="5 6">ATCC 24622</strain>
    </source>
</reference>
<gene>
    <name evidence="5" type="ORF">VTK73DRAFT_4794</name>
</gene>
<dbReference type="EMBL" id="JAZHXJ010000027">
    <property type="protein sequence ID" value="KAL1881117.1"/>
    <property type="molecule type" value="Genomic_DNA"/>
</dbReference>
<name>A0ABR3XYM3_9PEZI</name>
<comment type="caution">
    <text evidence="5">The sequence shown here is derived from an EMBL/GenBank/DDBJ whole genome shotgun (WGS) entry which is preliminary data.</text>
</comment>
<evidence type="ECO:0000313" key="5">
    <source>
        <dbReference type="EMBL" id="KAL1881117.1"/>
    </source>
</evidence>
<evidence type="ECO:0000256" key="1">
    <source>
        <dbReference type="ARBA" id="ARBA00022692"/>
    </source>
</evidence>
<evidence type="ECO:0000256" key="2">
    <source>
        <dbReference type="ARBA" id="ARBA00022989"/>
    </source>
</evidence>
<accession>A0ABR3XYM3</accession>
<dbReference type="PANTHER" id="PTHR28263:SF1">
    <property type="entry name" value="GOLGI TO ER TRAFFIC PROTEIN 2"/>
    <property type="match status" value="1"/>
</dbReference>
<keyword evidence="2" id="KW-1133">Transmembrane helix</keyword>